<dbReference type="Gene3D" id="3.40.50.1820">
    <property type="entry name" value="alpha/beta hydrolase"/>
    <property type="match status" value="1"/>
</dbReference>
<organism evidence="2 3">
    <name type="scientific">Pendulispora albinea</name>
    <dbReference type="NCBI Taxonomy" id="2741071"/>
    <lineage>
        <taxon>Bacteria</taxon>
        <taxon>Pseudomonadati</taxon>
        <taxon>Myxococcota</taxon>
        <taxon>Myxococcia</taxon>
        <taxon>Myxococcales</taxon>
        <taxon>Sorangiineae</taxon>
        <taxon>Pendulisporaceae</taxon>
        <taxon>Pendulispora</taxon>
    </lineage>
</organism>
<name>A0ABZ2LPN4_9BACT</name>
<evidence type="ECO:0000313" key="2">
    <source>
        <dbReference type="EMBL" id="WXB12864.1"/>
    </source>
</evidence>
<reference evidence="2 3" key="1">
    <citation type="submission" date="2021-12" db="EMBL/GenBank/DDBJ databases">
        <title>Discovery of the Pendulisporaceae a myxobacterial family with distinct sporulation behavior and unique specialized metabolism.</title>
        <authorList>
            <person name="Garcia R."/>
            <person name="Popoff A."/>
            <person name="Bader C.D."/>
            <person name="Loehr J."/>
            <person name="Walesch S."/>
            <person name="Walt C."/>
            <person name="Boldt J."/>
            <person name="Bunk B."/>
            <person name="Haeckl F.J.F.P.J."/>
            <person name="Gunesch A.P."/>
            <person name="Birkelbach J."/>
            <person name="Nuebel U."/>
            <person name="Pietschmann T."/>
            <person name="Bach T."/>
            <person name="Mueller R."/>
        </authorList>
    </citation>
    <scope>NUCLEOTIDE SEQUENCE [LARGE SCALE GENOMIC DNA]</scope>
    <source>
        <strain evidence="2 3">MSr11954</strain>
    </source>
</reference>
<dbReference type="SUPFAM" id="SSF53474">
    <property type="entry name" value="alpha/beta-Hydrolases"/>
    <property type="match status" value="1"/>
</dbReference>
<feature type="region of interest" description="Disordered" evidence="1">
    <location>
        <begin position="1"/>
        <end position="25"/>
    </location>
</feature>
<protein>
    <recommendedName>
        <fullName evidence="4">DUF676 domain-containing protein</fullName>
    </recommendedName>
</protein>
<dbReference type="Proteomes" id="UP001370348">
    <property type="component" value="Chromosome"/>
</dbReference>
<dbReference type="InterPro" id="IPR029058">
    <property type="entry name" value="AB_hydrolase_fold"/>
</dbReference>
<keyword evidence="3" id="KW-1185">Reference proteome</keyword>
<evidence type="ECO:0008006" key="4">
    <source>
        <dbReference type="Google" id="ProtNLM"/>
    </source>
</evidence>
<dbReference type="EMBL" id="CP089984">
    <property type="protein sequence ID" value="WXB12864.1"/>
    <property type="molecule type" value="Genomic_DNA"/>
</dbReference>
<sequence>MSEEQSWGLWKRASDPPVPPAPKPDATWEIPGADRKGGIARVYLANSKMGLVRPVILADGFNWGPSNLDELWQWLNEKQFAFADELRRRGHDLILLGYDDRAASILHNATIAHRCIRRATEERLGSAPLAVGGFSMGGMVTRYALARMENEGIDHQTAVYMSFDSPHRGAWIPISLQALAHFVTIAPTMSKQINSPAARQLLVRHIPDLNTPPREDPERTQFLAELTRVGSWPRRPRLLGVANGSGTGQGNGIRPGEKALECTKGGFKPTTLYTQSSANGALVASLKGPLQTKEVRTSELPEVDGAPGGTLESFAIAADNLTIPVLGMEAVAHHREVCFVPSISAVAVLDIDPRNLYTNINELPPDKSDLDDYFLPSRNTPHSEMSAEIGEWILDRLPR</sequence>
<evidence type="ECO:0000313" key="3">
    <source>
        <dbReference type="Proteomes" id="UP001370348"/>
    </source>
</evidence>
<accession>A0ABZ2LPN4</accession>
<gene>
    <name evidence="2" type="ORF">LZC94_34055</name>
</gene>
<dbReference type="RefSeq" id="WP_394822483.1">
    <property type="nucleotide sequence ID" value="NZ_CP089984.1"/>
</dbReference>
<proteinExistence type="predicted"/>
<evidence type="ECO:0000256" key="1">
    <source>
        <dbReference type="SAM" id="MobiDB-lite"/>
    </source>
</evidence>